<evidence type="ECO:0000256" key="2">
    <source>
        <dbReference type="SAM" id="MobiDB-lite"/>
    </source>
</evidence>
<dbReference type="CDD" id="cd14686">
    <property type="entry name" value="bZIP"/>
    <property type="match status" value="1"/>
</dbReference>
<sequence>MEAPCPNDSLLLPLVECPSIPQPSLQVEEHTDGENSFGFALKQLEECIDVISFEEKKDYLEARQVVPLVIERESNPARFLRVDSMNPWSAANRLIQYWKYRRAIFGERWLLPLLDLSGHGALTTSDVKDIEKDVIVSKICPGKAMVVYVDFARVPVQDSLFSSRAIFFVSAALQSAEWETKGVHVIKTLTPQFLLRRRNKKGRLWEIVRTALPMRVRKVFLLTLQSSRMSDGLIQTTANMASLVSEFFLGHSPTCIFESKKEDAYIKLISCGVPPVCIPYFLGGEWDMQGVPYLQGSPLQSLLGPTQRSARSSVFSQEESGATKPKRKRGRPPKVLVKESTEDLKVEGDEDFSKKRNALYSRRLYRKRKEKYDELQQSQEKLNLENDRLRKENEWLEGLIVDAKLQVVFEDDDIFVRSSLYHSSATTTSYSSHAVPLPSLPEQDISSTLYSNY</sequence>
<feature type="coiled-coil region" evidence="1">
    <location>
        <begin position="365"/>
        <end position="399"/>
    </location>
</feature>
<keyword evidence="1" id="KW-0175">Coiled coil</keyword>
<protein>
    <recommendedName>
        <fullName evidence="4">BZIP domain-containing protein</fullName>
    </recommendedName>
</protein>
<proteinExistence type="predicted"/>
<dbReference type="AlphaFoldDB" id="A0A7S3L468"/>
<evidence type="ECO:0008006" key="4">
    <source>
        <dbReference type="Google" id="ProtNLM"/>
    </source>
</evidence>
<feature type="region of interest" description="Disordered" evidence="2">
    <location>
        <begin position="310"/>
        <end position="334"/>
    </location>
</feature>
<name>A0A7S3L468_9STRA</name>
<reference evidence="3" key="1">
    <citation type="submission" date="2021-01" db="EMBL/GenBank/DDBJ databases">
        <authorList>
            <person name="Corre E."/>
            <person name="Pelletier E."/>
            <person name="Niang G."/>
            <person name="Scheremetjew M."/>
            <person name="Finn R."/>
            <person name="Kale V."/>
            <person name="Holt S."/>
            <person name="Cochrane G."/>
            <person name="Meng A."/>
            <person name="Brown T."/>
            <person name="Cohen L."/>
        </authorList>
    </citation>
    <scope>NUCLEOTIDE SEQUENCE</scope>
    <source>
        <strain evidence="3">CCMP127</strain>
    </source>
</reference>
<accession>A0A7S3L468</accession>
<evidence type="ECO:0000313" key="3">
    <source>
        <dbReference type="EMBL" id="CAE0411206.1"/>
    </source>
</evidence>
<feature type="compositionally biased region" description="Polar residues" evidence="2">
    <location>
        <begin position="310"/>
        <end position="320"/>
    </location>
</feature>
<dbReference type="EMBL" id="HBIM01010242">
    <property type="protein sequence ID" value="CAE0411206.1"/>
    <property type="molecule type" value="Transcribed_RNA"/>
</dbReference>
<organism evidence="3">
    <name type="scientific">Amphora coffeiformis</name>
    <dbReference type="NCBI Taxonomy" id="265554"/>
    <lineage>
        <taxon>Eukaryota</taxon>
        <taxon>Sar</taxon>
        <taxon>Stramenopiles</taxon>
        <taxon>Ochrophyta</taxon>
        <taxon>Bacillariophyta</taxon>
        <taxon>Bacillariophyceae</taxon>
        <taxon>Bacillariophycidae</taxon>
        <taxon>Thalassiophysales</taxon>
        <taxon>Catenulaceae</taxon>
        <taxon>Amphora</taxon>
    </lineage>
</organism>
<gene>
    <name evidence="3" type="ORF">ACOF00016_LOCUS8588</name>
</gene>
<evidence type="ECO:0000256" key="1">
    <source>
        <dbReference type="SAM" id="Coils"/>
    </source>
</evidence>